<dbReference type="GO" id="GO:0005886">
    <property type="term" value="C:plasma membrane"/>
    <property type="evidence" value="ECO:0007669"/>
    <property type="project" value="UniProtKB-SubCell"/>
</dbReference>
<dbReference type="InterPro" id="IPR051791">
    <property type="entry name" value="Pra-immunoreactive"/>
</dbReference>
<sequence>MDIIETRVRRFVAMIIDWYLTNMLAVIPITFYLRGNDYLKPYMFDLTHYDFSIGLALGLYGVLIGIIYYVFIPTYLFKGQTLGKKICKIKIIKENNESINLKDMMLRELLGASLLEGGMIIIPTYIRKLLPLFKLTMIVDPLKYIAYALTIGSIIYAYFQANTQSFHDKVAKTIVVKQ</sequence>
<organism evidence="8 9">
    <name type="scientific">Faecalibacillus intestinalis</name>
    <dbReference type="NCBI Taxonomy" id="1982626"/>
    <lineage>
        <taxon>Bacteria</taxon>
        <taxon>Bacillati</taxon>
        <taxon>Bacillota</taxon>
        <taxon>Erysipelotrichia</taxon>
        <taxon>Erysipelotrichales</taxon>
        <taxon>Coprobacillaceae</taxon>
        <taxon>Faecalibacillus</taxon>
    </lineage>
</organism>
<dbReference type="PANTHER" id="PTHR36115:SF6">
    <property type="entry name" value="PROLINE-RICH ANTIGEN HOMOLOG"/>
    <property type="match status" value="1"/>
</dbReference>
<evidence type="ECO:0000256" key="4">
    <source>
        <dbReference type="ARBA" id="ARBA00022989"/>
    </source>
</evidence>
<evidence type="ECO:0000256" key="3">
    <source>
        <dbReference type="ARBA" id="ARBA00022692"/>
    </source>
</evidence>
<name>A0A2T3G0Z8_9FIRM</name>
<evidence type="ECO:0000256" key="5">
    <source>
        <dbReference type="ARBA" id="ARBA00023136"/>
    </source>
</evidence>
<accession>A0A2T3G0Z8</accession>
<evidence type="ECO:0000259" key="7">
    <source>
        <dbReference type="Pfam" id="PF06271"/>
    </source>
</evidence>
<dbReference type="EMBL" id="PYLQ01000008">
    <property type="protein sequence ID" value="PST41197.1"/>
    <property type="molecule type" value="Genomic_DNA"/>
</dbReference>
<evidence type="ECO:0000313" key="9">
    <source>
        <dbReference type="Proteomes" id="UP000240974"/>
    </source>
</evidence>
<evidence type="ECO:0000256" key="1">
    <source>
        <dbReference type="ARBA" id="ARBA00004651"/>
    </source>
</evidence>
<gene>
    <name evidence="8" type="ORF">C7U54_07070</name>
</gene>
<feature type="domain" description="RDD" evidence="7">
    <location>
        <begin position="8"/>
        <end position="172"/>
    </location>
</feature>
<comment type="caution">
    <text evidence="8">The sequence shown here is derived from an EMBL/GenBank/DDBJ whole genome shotgun (WGS) entry which is preliminary data.</text>
</comment>
<comment type="subcellular location">
    <subcellularLocation>
        <location evidence="1">Cell membrane</location>
        <topology evidence="1">Multi-pass membrane protein</topology>
    </subcellularLocation>
</comment>
<dbReference type="PANTHER" id="PTHR36115">
    <property type="entry name" value="PROLINE-RICH ANTIGEN HOMOLOG-RELATED"/>
    <property type="match status" value="1"/>
</dbReference>
<proteinExistence type="predicted"/>
<keyword evidence="9" id="KW-1185">Reference proteome</keyword>
<dbReference type="InterPro" id="IPR010432">
    <property type="entry name" value="RDD"/>
</dbReference>
<dbReference type="AlphaFoldDB" id="A0A2T3G0Z8"/>
<feature type="transmembrane region" description="Helical" evidence="6">
    <location>
        <begin position="53"/>
        <end position="76"/>
    </location>
</feature>
<feature type="transmembrane region" description="Helical" evidence="6">
    <location>
        <begin position="12"/>
        <end position="33"/>
    </location>
</feature>
<keyword evidence="2" id="KW-1003">Cell membrane</keyword>
<keyword evidence="3 6" id="KW-0812">Transmembrane</keyword>
<dbReference type="Proteomes" id="UP000240974">
    <property type="component" value="Unassembled WGS sequence"/>
</dbReference>
<reference evidence="8 9" key="1">
    <citation type="journal article" date="2019" name="Int. J. Syst. Evol. Microbiol.">
        <title>Faecalibacillus intestinalis gen. nov., sp. nov. and Faecalibacillus faecis sp. nov., isolated from human faeces.</title>
        <authorList>
            <person name="Seo B."/>
            <person name="Jeon K."/>
            <person name="Baek I."/>
            <person name="Lee Y.M."/>
            <person name="Baek K."/>
            <person name="Ko G."/>
        </authorList>
    </citation>
    <scope>NUCLEOTIDE SEQUENCE [LARGE SCALE GENOMIC DNA]</scope>
    <source>
        <strain evidence="8 9">SNUG30099</strain>
    </source>
</reference>
<keyword evidence="4 6" id="KW-1133">Transmembrane helix</keyword>
<evidence type="ECO:0000313" key="8">
    <source>
        <dbReference type="EMBL" id="PST41197.1"/>
    </source>
</evidence>
<protein>
    <submittedName>
        <fullName evidence="8">RDD family protein</fullName>
    </submittedName>
</protein>
<evidence type="ECO:0000256" key="2">
    <source>
        <dbReference type="ARBA" id="ARBA00022475"/>
    </source>
</evidence>
<evidence type="ECO:0000256" key="6">
    <source>
        <dbReference type="SAM" id="Phobius"/>
    </source>
</evidence>
<keyword evidence="5 6" id="KW-0472">Membrane</keyword>
<feature type="transmembrane region" description="Helical" evidence="6">
    <location>
        <begin position="141"/>
        <end position="159"/>
    </location>
</feature>
<feature type="transmembrane region" description="Helical" evidence="6">
    <location>
        <begin position="109"/>
        <end position="126"/>
    </location>
</feature>
<dbReference type="Pfam" id="PF06271">
    <property type="entry name" value="RDD"/>
    <property type="match status" value="1"/>
</dbReference>